<keyword evidence="2" id="KW-0808">Transferase</keyword>
<dbReference type="PANTHER" id="PTHR42912:SF93">
    <property type="entry name" value="N6-ADENOSINE-METHYLTRANSFERASE TMT1A"/>
    <property type="match status" value="1"/>
</dbReference>
<protein>
    <submittedName>
        <fullName evidence="2">Class I SAM-dependent methyltransferase</fullName>
    </submittedName>
</protein>
<proteinExistence type="predicted"/>
<dbReference type="GO" id="GO:0008757">
    <property type="term" value="F:S-adenosylmethionine-dependent methyltransferase activity"/>
    <property type="evidence" value="ECO:0007669"/>
    <property type="project" value="InterPro"/>
</dbReference>
<dbReference type="SUPFAM" id="SSF53335">
    <property type="entry name" value="S-adenosyl-L-methionine-dependent methyltransferases"/>
    <property type="match status" value="1"/>
</dbReference>
<sequence>MTEHKAEFDSYSQDYKNLVNQSVNFSGLTVDFFTKGKANFLNAFLENEQDYKILDIGCGTGEIHAFLRNDQSNITGVDVSAESLKIARINNPNNKYISYDGYNLPFEDNTFDMALTICVMHHVSPLQWQHFVNEMVRVVKPQGRVFIFEHNPYNPLTRLAVNRCPFDKDAVLLRSKKVECLLNETNLITCKSDFIFFTPFKHSLFQKLDKLLSWLPLGAQYCTHGRKKGS</sequence>
<dbReference type="Proteomes" id="UP000293550">
    <property type="component" value="Unassembled WGS sequence"/>
</dbReference>
<feature type="domain" description="Methyltransferase type 11" evidence="1">
    <location>
        <begin position="54"/>
        <end position="147"/>
    </location>
</feature>
<dbReference type="Pfam" id="PF08241">
    <property type="entry name" value="Methyltransf_11"/>
    <property type="match status" value="1"/>
</dbReference>
<dbReference type="CDD" id="cd02440">
    <property type="entry name" value="AdoMet_MTases"/>
    <property type="match status" value="1"/>
</dbReference>
<evidence type="ECO:0000313" key="2">
    <source>
        <dbReference type="EMBL" id="RZI47148.1"/>
    </source>
</evidence>
<dbReference type="AlphaFoldDB" id="A0A4Q7DL60"/>
<dbReference type="InterPro" id="IPR050508">
    <property type="entry name" value="Methyltransf_Superfamily"/>
</dbReference>
<reference evidence="2 3" key="1">
    <citation type="submission" date="2018-10" db="EMBL/GenBank/DDBJ databases">
        <title>An updated phylogeny of the Alphaproteobacteria reveals that the parasitic Rickettsiales and Holosporales have independent origins.</title>
        <authorList>
            <person name="Munoz-Gomez S.A."/>
            <person name="Hess S."/>
            <person name="Burger G."/>
            <person name="Lang B.F."/>
            <person name="Susko E."/>
            <person name="Slamovits C.H."/>
            <person name="Roger A.J."/>
        </authorList>
    </citation>
    <scope>NUCLEOTIDE SEQUENCE [LARGE SCALE GENOMIC DNA]</scope>
    <source>
        <strain evidence="2">HOLO01</strain>
    </source>
</reference>
<dbReference type="InterPro" id="IPR029063">
    <property type="entry name" value="SAM-dependent_MTases_sf"/>
</dbReference>
<dbReference type="InterPro" id="IPR013216">
    <property type="entry name" value="Methyltransf_11"/>
</dbReference>
<name>A0A4Q7DL60_9PROT</name>
<dbReference type="OrthoDB" id="5449367at2"/>
<gene>
    <name evidence="2" type="ORF">EQU50_00775</name>
</gene>
<evidence type="ECO:0000313" key="3">
    <source>
        <dbReference type="Proteomes" id="UP000293550"/>
    </source>
</evidence>
<accession>A0A4Q7DL60</accession>
<dbReference type="Gene3D" id="3.40.50.150">
    <property type="entry name" value="Vaccinia Virus protein VP39"/>
    <property type="match status" value="1"/>
</dbReference>
<comment type="caution">
    <text evidence="2">The sequence shown here is derived from an EMBL/GenBank/DDBJ whole genome shotgun (WGS) entry which is preliminary data.</text>
</comment>
<dbReference type="PANTHER" id="PTHR42912">
    <property type="entry name" value="METHYLTRANSFERASE"/>
    <property type="match status" value="1"/>
</dbReference>
<keyword evidence="2" id="KW-0489">Methyltransferase</keyword>
<organism evidence="2 3">
    <name type="scientific">Candidatus Finniella inopinata</name>
    <dbReference type="NCBI Taxonomy" id="1696036"/>
    <lineage>
        <taxon>Bacteria</taxon>
        <taxon>Pseudomonadati</taxon>
        <taxon>Pseudomonadota</taxon>
        <taxon>Alphaproteobacteria</taxon>
        <taxon>Holosporales</taxon>
        <taxon>Candidatus Paracaedibacteraceae</taxon>
        <taxon>Candidatus Finniella</taxon>
    </lineage>
</organism>
<evidence type="ECO:0000259" key="1">
    <source>
        <dbReference type="Pfam" id="PF08241"/>
    </source>
</evidence>
<keyword evidence="3" id="KW-1185">Reference proteome</keyword>
<dbReference type="RefSeq" id="WP_130153260.1">
    <property type="nucleotide sequence ID" value="NZ_SCFB01000001.1"/>
</dbReference>
<dbReference type="GO" id="GO:0032259">
    <property type="term" value="P:methylation"/>
    <property type="evidence" value="ECO:0007669"/>
    <property type="project" value="UniProtKB-KW"/>
</dbReference>
<dbReference type="EMBL" id="SCFB01000001">
    <property type="protein sequence ID" value="RZI47148.1"/>
    <property type="molecule type" value="Genomic_DNA"/>
</dbReference>